<dbReference type="RefSeq" id="WP_130915308.1">
    <property type="nucleotide sequence ID" value="NZ_LR215974.1"/>
</dbReference>
<keyword evidence="1 2" id="KW-0732">Signal</keyword>
<organism evidence="3 4">
    <name type="scientific">Chryseobacterium taihuense</name>
    <dbReference type="NCBI Taxonomy" id="1141221"/>
    <lineage>
        <taxon>Bacteria</taxon>
        <taxon>Pseudomonadati</taxon>
        <taxon>Bacteroidota</taxon>
        <taxon>Flavobacteriia</taxon>
        <taxon>Flavobacteriales</taxon>
        <taxon>Weeksellaceae</taxon>
        <taxon>Chryseobacterium group</taxon>
        <taxon>Chryseobacterium</taxon>
    </lineage>
</organism>
<name>A0A4U8WJP5_9FLAO</name>
<dbReference type="NCBIfam" id="TIGR04183">
    <property type="entry name" value="Por_Secre_tail"/>
    <property type="match status" value="1"/>
</dbReference>
<feature type="signal peptide" evidence="2">
    <location>
        <begin position="1"/>
        <end position="26"/>
    </location>
</feature>
<evidence type="ECO:0000256" key="1">
    <source>
        <dbReference type="ARBA" id="ARBA00022729"/>
    </source>
</evidence>
<reference evidence="3 4" key="1">
    <citation type="submission" date="2019-02" db="EMBL/GenBank/DDBJ databases">
        <authorList>
            <consortium name="Pathogen Informatics"/>
        </authorList>
    </citation>
    <scope>NUCLEOTIDE SEQUENCE [LARGE SCALE GENOMIC DNA]</scope>
    <source>
        <strain evidence="3 4">3012STDY6944375</strain>
    </source>
</reference>
<proteinExistence type="predicted"/>
<sequence length="773" mass="82261">MKLKLQNFLKIPLVFSISLISVFAWAQTPNGVIDFGNPTNGITATTANTGFGGVRVGSAGGGFTLQNPGQSIGTDGELKGVAPSGGSINSVGITSTEYGTAAQTFTIAFDLHLSGGNSGTWYFFAGNGTNFNTAQSNTFTGSQIFTGIRWSFGANNTITTNNRNAGNWISDGLASVFSQNTAYKVVIVGNNTSAVVNYNNGISSVAAYSYDLFVNGVLVGDNIGKAQLANGSNINGFRFYSENSTSNVAEIALDNISWYNTCLLPIPTWDGTQWIGGTPNSTTDALIDGDYTGPSFSASNITVNSTKTLLINTGTIITAGNLTNNGNIIVNDGGNFIQSSSGTYSGTGTFKVLKNGTSVQDKYAFWSSPVASQNLTAMYPGASPSFITEYNTATDYFVNAASTTSAFAKGYSIKTPAVSNAEFTGTPNNGTQTFTLSTAGNGYNLVGNPYPSNLDLTAFYNANSTRISNTFYFWDNTSNSVTVQGGATTTNVGYATYNPVSQIWTPAPNISVIPAENSVKIGQGFIVKATNAADTSLSFNNNMRIAAPATFYNKNNSSAEGKFWLRLNSSYNTNNTFAVAYINGASNSFDQYDSKAIGTGSDAFYTLAGTQKLVIQGRESFNINDVVPVGAKHFQNGNFTISLVQKEGIFNNGQPIYLHDKVAGTYTDLQNNTYSFTANSGDVSSRFEIVYKLGVLSTSEVAKDSFEVYRNGDHFVVKNNKNIDNVIVYDASGRQIQTVEGGSKEIRITLDAKGMYVVKAISEGKEYTKKIIK</sequence>
<evidence type="ECO:0000256" key="2">
    <source>
        <dbReference type="SAM" id="SignalP"/>
    </source>
</evidence>
<dbReference type="Proteomes" id="UP000290013">
    <property type="component" value="Chromosome"/>
</dbReference>
<dbReference type="KEGG" id="ctai:NCTC12078_03436"/>
<evidence type="ECO:0000313" key="4">
    <source>
        <dbReference type="Proteomes" id="UP000290013"/>
    </source>
</evidence>
<feature type="chain" id="PRO_5020344244" evidence="2">
    <location>
        <begin position="27"/>
        <end position="773"/>
    </location>
</feature>
<dbReference type="AlphaFoldDB" id="A0A4U8WJP5"/>
<evidence type="ECO:0000313" key="3">
    <source>
        <dbReference type="EMBL" id="VFB05365.1"/>
    </source>
</evidence>
<accession>A0A4U8WJP5</accession>
<dbReference type="InterPro" id="IPR026444">
    <property type="entry name" value="Secre_tail"/>
</dbReference>
<dbReference type="EMBL" id="LR215974">
    <property type="protein sequence ID" value="VFB05365.1"/>
    <property type="molecule type" value="Genomic_DNA"/>
</dbReference>
<protein>
    <submittedName>
        <fullName evidence="3">Por secretion system C-terminal sorting domain</fullName>
    </submittedName>
</protein>
<gene>
    <name evidence="3" type="ORF">NCTC12078_03436</name>
</gene>